<dbReference type="RefSeq" id="WP_021432781.1">
    <property type="nucleotide sequence ID" value="NZ_AVNC01000015.1"/>
</dbReference>
<evidence type="ECO:0000313" key="1">
    <source>
        <dbReference type="EMBL" id="EQK42661.1"/>
    </source>
</evidence>
<dbReference type="AlphaFoldDB" id="T4VPJ4"/>
<dbReference type="EMBL" id="AVNC01000015">
    <property type="protein sequence ID" value="EQK42661.1"/>
    <property type="molecule type" value="Genomic_DNA"/>
</dbReference>
<evidence type="ECO:0000313" key="2">
    <source>
        <dbReference type="Proteomes" id="UP000015688"/>
    </source>
</evidence>
<comment type="caution">
    <text evidence="1">The sequence shown here is derived from an EMBL/GenBank/DDBJ whole genome shotgun (WGS) entry which is preliminary data.</text>
</comment>
<protein>
    <submittedName>
        <fullName evidence="1">Uncharacterized protein</fullName>
    </submittedName>
</protein>
<dbReference type="PATRIC" id="fig|1233171.3.peg.1497"/>
<organism evidence="1 2">
    <name type="scientific">Paraclostridium bifermentans ATCC 638 = DSM 14991</name>
    <dbReference type="NCBI Taxonomy" id="1233171"/>
    <lineage>
        <taxon>Bacteria</taxon>
        <taxon>Bacillati</taxon>
        <taxon>Bacillota</taxon>
        <taxon>Clostridia</taxon>
        <taxon>Peptostreptococcales</taxon>
        <taxon>Peptostreptococcaceae</taxon>
        <taxon>Paraclostridium</taxon>
    </lineage>
</organism>
<sequence length="257" mass="30869">MSSKQKSFEEFYYSPKNNVFDIDIIEEYVNSHDGSYEPFRDRIFCPECQIAKLTFIHKTSRNRAHLKKIPSSYHEEGCSYNYDYASKRTVKKYIDSLKENEIQDKLNTMMNQLFRLNKKKIDFGENINESGLMNKSHMTITESKNNEIVLRALRRKRLNTWIDESDGTDIYVFYGKVRLKVVEKEKEDYKYYLLQISTLNKNKEWKFRTNLYRGSIKDIVDENTTYYIVIIGNLEFNYKPWTINLSNKNAIKYRKYI</sequence>
<reference evidence="1 2" key="1">
    <citation type="submission" date="2013-06" db="EMBL/GenBank/DDBJ databases">
        <authorList>
            <person name="Walk S."/>
            <person name="Aronoff D."/>
            <person name="Young V.Y."/>
            <person name="Marsh J."/>
            <person name="Harrison L."/>
            <person name="Daugherty S.C."/>
            <person name="Shefchek K.A."/>
            <person name="Hine E.E."/>
            <person name="Tallon L.J."/>
            <person name="Sadzewicz L.K."/>
            <person name="Rasko D.A."/>
        </authorList>
    </citation>
    <scope>NUCLEOTIDE SEQUENCE [LARGE SCALE GENOMIC DNA]</scope>
    <source>
        <strain evidence="1 2">ATCC 638</strain>
    </source>
</reference>
<name>T4VPJ4_PARBF</name>
<dbReference type="GeneID" id="67472457"/>
<accession>T4VPJ4</accession>
<dbReference type="Proteomes" id="UP000015688">
    <property type="component" value="Unassembled WGS sequence"/>
</dbReference>
<proteinExistence type="predicted"/>
<gene>
    <name evidence="1" type="ORF">C672_1605</name>
</gene>